<sequence>MGVVLRLGMTDENAFARESPIAPDHGRMRVIAAGDEGQAAVLNVRQHAVGDEIPLVAQPDGRGIVLGPVEHRGELVDDGHRAMFGVARIAEGDAVAVIGSVVVPVARGCVPISADRMRIVVILRFIVVRIGRETADRDEEVGGRARPRGVRRSAVRRRDDARASRRVAGGLEGHHRRGGEIADKGLERRRAPKTAVLLQAGIAGPLHVAVIGAVVRRHHVRHVAVPGRNEPVGRSAGRGAGRHIADELVPAVCDPEHGGISGIGQEGEFRDALGVFIGGEDARDQPRILSIGHRGAGEDAEIAVKLVVGLGAVLEIEAMADRLVPDIAGKQDALRGVKHDPAGHRFVDRRILHEGSRRGLAGHVEMDRIVRHPSTLPELLEFDSLDVNRLEPLPEHDLTAERITRAFLVLGDTRVLWGRVRKFVARRVASGDDPDAAVQDGDGGSGLDAVLDEIGVEIESPLRQRQPIGEHVALAVVRPGSAVIDPDLLEPLSGGTVARAGRLDNEGFGMTGQIIGRRHDDLIAGFDMQVLRMVVARARDDERIVRPRAAACRNRSFQPGPTRMRQLRIGAAERVAGAFRAPELEASAIGDGEDLVAEIPDLLALVVAGRLARPDRAVGAFAVAVQRPVAVEEVRDVARQNKLRLAIVAPDGGGNAARAGLGILDRPAQGTECRTRRVPVGAIEMDRQDAAIDPVGLSR</sequence>
<dbReference type="EMBL" id="JBHUGY010000020">
    <property type="protein sequence ID" value="MFD2054081.1"/>
    <property type="molecule type" value="Genomic_DNA"/>
</dbReference>
<organism evidence="2 3">
    <name type="scientific">Mesorhizobium calcicola</name>
    <dbReference type="NCBI Taxonomy" id="1300310"/>
    <lineage>
        <taxon>Bacteria</taxon>
        <taxon>Pseudomonadati</taxon>
        <taxon>Pseudomonadota</taxon>
        <taxon>Alphaproteobacteria</taxon>
        <taxon>Hyphomicrobiales</taxon>
        <taxon>Phyllobacteriaceae</taxon>
        <taxon>Mesorhizobium</taxon>
    </lineage>
</organism>
<evidence type="ECO:0000313" key="2">
    <source>
        <dbReference type="EMBL" id="MFD2054081.1"/>
    </source>
</evidence>
<dbReference type="RefSeq" id="WP_379019305.1">
    <property type="nucleotide sequence ID" value="NZ_JBHUGY010000020.1"/>
</dbReference>
<dbReference type="Proteomes" id="UP001597349">
    <property type="component" value="Unassembled WGS sequence"/>
</dbReference>
<evidence type="ECO:0000313" key="3">
    <source>
        <dbReference type="Proteomes" id="UP001597349"/>
    </source>
</evidence>
<feature type="compositionally biased region" description="Basic residues" evidence="1">
    <location>
        <begin position="145"/>
        <end position="155"/>
    </location>
</feature>
<comment type="caution">
    <text evidence="2">The sequence shown here is derived from an EMBL/GenBank/DDBJ whole genome shotgun (WGS) entry which is preliminary data.</text>
</comment>
<accession>A0ABW4WBY2</accession>
<proteinExistence type="predicted"/>
<gene>
    <name evidence="2" type="ORF">ACFSQT_13540</name>
</gene>
<protein>
    <submittedName>
        <fullName evidence="2">Uncharacterized protein</fullName>
    </submittedName>
</protein>
<evidence type="ECO:0000256" key="1">
    <source>
        <dbReference type="SAM" id="MobiDB-lite"/>
    </source>
</evidence>
<keyword evidence="3" id="KW-1185">Reference proteome</keyword>
<name>A0ABW4WBY2_9HYPH</name>
<reference evidence="3" key="1">
    <citation type="journal article" date="2019" name="Int. J. Syst. Evol. Microbiol.">
        <title>The Global Catalogue of Microorganisms (GCM) 10K type strain sequencing project: providing services to taxonomists for standard genome sequencing and annotation.</title>
        <authorList>
            <consortium name="The Broad Institute Genomics Platform"/>
            <consortium name="The Broad Institute Genome Sequencing Center for Infectious Disease"/>
            <person name="Wu L."/>
            <person name="Ma J."/>
        </authorList>
    </citation>
    <scope>NUCLEOTIDE SEQUENCE [LARGE SCALE GENOMIC DNA]</scope>
    <source>
        <strain evidence="3">CGMCC 1.16226</strain>
    </source>
</reference>
<feature type="region of interest" description="Disordered" evidence="1">
    <location>
        <begin position="137"/>
        <end position="179"/>
    </location>
</feature>